<dbReference type="GO" id="GO:1902117">
    <property type="term" value="P:positive regulation of organelle assembly"/>
    <property type="evidence" value="ECO:0007669"/>
    <property type="project" value="UniProtKB-ARBA"/>
</dbReference>
<protein>
    <recommendedName>
        <fullName evidence="8">Centrosomal P4.1-associated protein</fullName>
    </recommendedName>
    <alternativeName>
        <fullName evidence="9">Centromere protein J</fullName>
    </alternativeName>
    <alternativeName>
        <fullName evidence="10">Centrosome assembly and centriole elongation protein</fullName>
    </alternativeName>
</protein>
<feature type="compositionally biased region" description="Basic and acidic residues" evidence="12">
    <location>
        <begin position="816"/>
        <end position="826"/>
    </location>
</feature>
<dbReference type="Gene3D" id="1.10.287.1490">
    <property type="match status" value="1"/>
</dbReference>
<evidence type="ECO:0000256" key="10">
    <source>
        <dbReference type="ARBA" id="ARBA00083148"/>
    </source>
</evidence>
<evidence type="ECO:0000256" key="1">
    <source>
        <dbReference type="ARBA" id="ARBA00004114"/>
    </source>
</evidence>
<dbReference type="GO" id="GO:0060271">
    <property type="term" value="P:cilium assembly"/>
    <property type="evidence" value="ECO:0007669"/>
    <property type="project" value="TreeGrafter"/>
</dbReference>
<evidence type="ECO:0000313" key="16">
    <source>
        <dbReference type="Proteomes" id="UP000694553"/>
    </source>
</evidence>
<evidence type="ECO:0000256" key="8">
    <source>
        <dbReference type="ARBA" id="ARBA00069791"/>
    </source>
</evidence>
<feature type="domain" description="Centromere protein J C-terminal" evidence="13">
    <location>
        <begin position="1247"/>
        <end position="1281"/>
    </location>
</feature>
<feature type="region of interest" description="Disordered" evidence="12">
    <location>
        <begin position="666"/>
        <end position="687"/>
    </location>
</feature>
<accession>A0A8C3EFB5</accession>
<evidence type="ECO:0000256" key="12">
    <source>
        <dbReference type="SAM" id="MobiDB-lite"/>
    </source>
</evidence>
<keyword evidence="16" id="KW-1185">Reference proteome</keyword>
<keyword evidence="3" id="KW-0963">Cytoplasm</keyword>
<feature type="compositionally biased region" description="Polar residues" evidence="12">
    <location>
        <begin position="1071"/>
        <end position="1081"/>
    </location>
</feature>
<comment type="subcellular location">
    <subcellularLocation>
        <location evidence="1">Cytoplasm</location>
        <location evidence="1">Cytoskeleton</location>
        <location evidence="1">Microtubule organizing center</location>
        <location evidence="1">Centrosome</location>
        <location evidence="1">Centriole</location>
    </subcellularLocation>
</comment>
<feature type="domain" description="Centromere protein J C-terminal" evidence="13">
    <location>
        <begin position="1140"/>
        <end position="1170"/>
    </location>
</feature>
<reference evidence="15" key="3">
    <citation type="submission" date="2025-09" db="UniProtKB">
        <authorList>
            <consortium name="Ensembl"/>
        </authorList>
    </citation>
    <scope>IDENTIFICATION</scope>
</reference>
<feature type="region of interest" description="Disordered" evidence="12">
    <location>
        <begin position="849"/>
        <end position="873"/>
    </location>
</feature>
<gene>
    <name evidence="15" type="primary">CENPJ</name>
</gene>
<feature type="region of interest" description="Disordered" evidence="12">
    <location>
        <begin position="1047"/>
        <end position="1111"/>
    </location>
</feature>
<proteinExistence type="inferred from homology"/>
<feature type="domain" description="Centromere protein J C-terminal" evidence="13">
    <location>
        <begin position="1285"/>
        <end position="1315"/>
    </location>
</feature>
<dbReference type="Proteomes" id="UP000694553">
    <property type="component" value="Unassembled WGS sequence"/>
</dbReference>
<dbReference type="Gene3D" id="2.60.450.20">
    <property type="match status" value="1"/>
</dbReference>
<evidence type="ECO:0000256" key="6">
    <source>
        <dbReference type="ARBA" id="ARBA00023212"/>
    </source>
</evidence>
<reference evidence="15" key="2">
    <citation type="submission" date="2025-08" db="UniProtKB">
        <authorList>
            <consortium name="Ensembl"/>
        </authorList>
    </citation>
    <scope>IDENTIFICATION</scope>
</reference>
<dbReference type="GO" id="GO:0005814">
    <property type="term" value="C:centriole"/>
    <property type="evidence" value="ECO:0007669"/>
    <property type="project" value="UniProtKB-SubCell"/>
</dbReference>
<dbReference type="Pfam" id="PF07202">
    <property type="entry name" value="Tcp10_C"/>
    <property type="match status" value="4"/>
</dbReference>
<evidence type="ECO:0000256" key="4">
    <source>
        <dbReference type="ARBA" id="ARBA00022553"/>
    </source>
</evidence>
<feature type="compositionally biased region" description="Basic and acidic residues" evidence="12">
    <location>
        <begin position="855"/>
        <end position="865"/>
    </location>
</feature>
<dbReference type="FunFam" id="2.60.450.20:FF:000001">
    <property type="entry name" value="Centromere protein J"/>
    <property type="match status" value="1"/>
</dbReference>
<feature type="region of interest" description="Disordered" evidence="12">
    <location>
        <begin position="811"/>
        <end position="835"/>
    </location>
</feature>
<feature type="coiled-coil region" evidence="11">
    <location>
        <begin position="876"/>
        <end position="1021"/>
    </location>
</feature>
<evidence type="ECO:0000313" key="15">
    <source>
        <dbReference type="Ensembl" id="ENSCMUP00000020263.1"/>
    </source>
</evidence>
<feature type="coiled-coil region" evidence="11">
    <location>
        <begin position="300"/>
        <end position="328"/>
    </location>
</feature>
<evidence type="ECO:0000256" key="5">
    <source>
        <dbReference type="ARBA" id="ARBA00022701"/>
    </source>
</evidence>
<reference evidence="16" key="1">
    <citation type="submission" date="2019-10" db="EMBL/GenBank/DDBJ databases">
        <title>Corvus moneduloides (New Caledonian crow) genome, bCorMon1, primary haplotype.</title>
        <authorList>
            <person name="Rutz C."/>
            <person name="Fungtammasan C."/>
            <person name="Mountcastle J."/>
            <person name="Formenti G."/>
            <person name="Chow W."/>
            <person name="Howe K."/>
            <person name="Steele M.P."/>
            <person name="Fernandes J."/>
            <person name="Gilbert M.T.P."/>
            <person name="Fedrigo O."/>
            <person name="Jarvis E.D."/>
            <person name="Gemmell N."/>
        </authorList>
    </citation>
    <scope>NUCLEOTIDE SEQUENCE [LARGE SCALE GENOMIC DNA]</scope>
</reference>
<dbReference type="InterPro" id="IPR009852">
    <property type="entry name" value="CENPJ_C_dom"/>
</dbReference>
<dbReference type="PANTHER" id="PTHR10331">
    <property type="entry name" value="T COMPLEX PROTEIN 10"/>
    <property type="match status" value="1"/>
</dbReference>
<keyword evidence="5" id="KW-0493">Microtubule</keyword>
<evidence type="ECO:0000256" key="3">
    <source>
        <dbReference type="ARBA" id="ARBA00022490"/>
    </source>
</evidence>
<name>A0A8C3EFB5_CORMO</name>
<comment type="similarity">
    <text evidence="2">Belongs to the TCP10 family.</text>
</comment>
<dbReference type="InterPro" id="IPR047002">
    <property type="entry name" value="Tcp10_C_sf"/>
</dbReference>
<feature type="domain" description="CENPJ tubulin-binding region" evidence="14">
    <location>
        <begin position="290"/>
        <end position="357"/>
    </location>
</feature>
<keyword evidence="11" id="KW-0175">Coiled coil</keyword>
<dbReference type="InterPro" id="IPR058029">
    <property type="entry name" value="Tubulin-bd_CENPJ"/>
</dbReference>
<dbReference type="GO" id="GO:0005874">
    <property type="term" value="C:microtubule"/>
    <property type="evidence" value="ECO:0007669"/>
    <property type="project" value="UniProtKB-KW"/>
</dbReference>
<keyword evidence="4" id="KW-0597">Phosphoprotein</keyword>
<evidence type="ECO:0000256" key="9">
    <source>
        <dbReference type="ARBA" id="ARBA00081769"/>
    </source>
</evidence>
<dbReference type="OMA" id="EENSCKH"/>
<feature type="domain" description="Centromere protein J C-terminal" evidence="13">
    <location>
        <begin position="1212"/>
        <end position="1239"/>
    </location>
</feature>
<dbReference type="InterPro" id="IPR026581">
    <property type="entry name" value="TCP10L/CENPJ"/>
</dbReference>
<evidence type="ECO:0000259" key="13">
    <source>
        <dbReference type="Pfam" id="PF07202"/>
    </source>
</evidence>
<comment type="subunit">
    <text evidence="7">Forms homodimers. Associates with microtubules plus ends; binds to beta-tubulin subunits exposed on microtubule outer surface at its distal tip; also associates with microtubule lattice. Associated with the gamma-tubulin complex. Interacts with the head domain of EPB41. Interacts with LYST. Interacts with CEP152 (via C-terminus). Interacts with STIL. Forms a complex with STIL and SASS6.</text>
</comment>
<dbReference type="GO" id="GO:0015631">
    <property type="term" value="F:tubulin binding"/>
    <property type="evidence" value="ECO:0007669"/>
    <property type="project" value="TreeGrafter"/>
</dbReference>
<evidence type="ECO:0000259" key="14">
    <source>
        <dbReference type="Pfam" id="PF25779"/>
    </source>
</evidence>
<evidence type="ECO:0000256" key="7">
    <source>
        <dbReference type="ARBA" id="ARBA00064598"/>
    </source>
</evidence>
<feature type="coiled-coil region" evidence="11">
    <location>
        <begin position="120"/>
        <end position="159"/>
    </location>
</feature>
<organism evidence="15 16">
    <name type="scientific">Corvus moneduloides</name>
    <name type="common">New Caledonian crow</name>
    <dbReference type="NCBI Taxonomy" id="1196302"/>
    <lineage>
        <taxon>Eukaryota</taxon>
        <taxon>Metazoa</taxon>
        <taxon>Chordata</taxon>
        <taxon>Craniata</taxon>
        <taxon>Vertebrata</taxon>
        <taxon>Euteleostomi</taxon>
        <taxon>Archelosauria</taxon>
        <taxon>Archosauria</taxon>
        <taxon>Dinosauria</taxon>
        <taxon>Saurischia</taxon>
        <taxon>Theropoda</taxon>
        <taxon>Coelurosauria</taxon>
        <taxon>Aves</taxon>
        <taxon>Neognathae</taxon>
        <taxon>Neoaves</taxon>
        <taxon>Telluraves</taxon>
        <taxon>Australaves</taxon>
        <taxon>Passeriformes</taxon>
        <taxon>Corvoidea</taxon>
        <taxon>Corvidae</taxon>
        <taxon>Corvus</taxon>
    </lineage>
</organism>
<evidence type="ECO:0000256" key="2">
    <source>
        <dbReference type="ARBA" id="ARBA00005627"/>
    </source>
</evidence>
<evidence type="ECO:0000256" key="11">
    <source>
        <dbReference type="SAM" id="Coils"/>
    </source>
</evidence>
<dbReference type="PANTHER" id="PTHR10331:SF23">
    <property type="entry name" value="CENTROMERE PROTEIN J"/>
    <property type="match status" value="1"/>
</dbReference>
<dbReference type="Ensembl" id="ENSCMUT00000021766.2">
    <property type="protein sequence ID" value="ENSCMUP00000020263.1"/>
    <property type="gene ID" value="ENSCMUG00000012498.2"/>
</dbReference>
<dbReference type="GO" id="GO:0061511">
    <property type="term" value="P:centriole elongation"/>
    <property type="evidence" value="ECO:0007669"/>
    <property type="project" value="TreeGrafter"/>
</dbReference>
<keyword evidence="6" id="KW-0206">Cytoskeleton</keyword>
<dbReference type="GO" id="GO:0005813">
    <property type="term" value="C:centrosome"/>
    <property type="evidence" value="ECO:0007669"/>
    <property type="project" value="TreeGrafter"/>
</dbReference>
<sequence length="1398" mass="157713">MPTVENLSGEQNFSARWIFDSSRAGVILDASFTGLNFKKENLLPGPENITALPEEVLHLSDSCSVSDDSLCEESGSPQTLQQCTTGTLFPAAAGNVESSKPDVVHGEVDVQKKSNHSDPLLQKLEQLKELQQQKQEQLKKQQMEQLQRLMEEQQKLLIMVSGQPAAHGYTVMAESQKLRPGHSAGLATSPQLPSSGYQNIFEDGARALIVSSHTQDNDSLQKLNNRECTSSLKNSLSEVSACEKQGKNMWCPEKKMELLMESEHNHIDPLGVGSADVSENSSGGEQLWTNTEERPIKAAIHEKKQTFEEFLEEQIQLEEQRLEQHQKLQETSGSGVQKLVIKRPFLKRGEGLTRFTNAKSKMTKLGESTSKLQQRASDDRNVIKVDRSQIQKKTVPPGKELVSENPFAPCKRYDHPNKVKRCPIQKTVVLKNHNGENILPLETRMQSGRNHVGLMRDSYPSEINNKIENKENRVEFAKSNTGKIKTKLPGTEKSQLSQELDSAFSNPKCPIGHPVKDSELSFELSFQNKLENWEKEKEKENLELDEFLFLEQAADEISFSSNSSFVQRILERDQQTLKGRRMSSTPIKAKQQQVKALAIELTNERNKRAGCVARENINGSPVMHTASNSGTDFRMKDPLNKTDGVIFSASSLKAAPALKSNHWIVNEDKSEGNDGTSTDSESEFEATLKHDNKDAKTDFVSHRESDPECFDCGSSVTDISKESKNGDADLGLSDKDCSVLSKQKIRKAIDDHRSMLCISWSKFEFDDERTWSDLDENYVSSDLPEKYTKIPLQMDFSFKNDTTVPDKAIKRKVASKKGDETSKESAVDVDSNGPPVSNLMMKLFPSLKPKQKTGCHPERETKSNVEPELGGNTVPSQLLRERLAELETEIERFRAENTTLTKLREEREHALASIRKEIADFEQKKAQELAEIEEYKKKEIKKLQKERKVFEKYTTEARAIPDKKERDEIQALKQQIAELQEDLKRKEAKWSTTHRRLKDQIEALVNENLELKEEIKIMEKFRLEAWKKVEAAGSKKKIENSGMTLNRAESCLPNRGPKSRTASPLLPVQKCSKTNGKSYSQAKVGKLPRTPASGPAYDRNNSETMIAPEDSSKTFMDPSPDEAHMSLSSAPAYTGSEEIQRETAYPDGKVEKVLKNGCHLVFFPNGTWKKVGSDGKTVTITFFNGDVKQIMPDQTVIYYYADAKTTHTTYSDGLEVLQFSNGQIEKHYPDGKKEITFPDQTIKNLFTDGQEESIFPDGTIVRVQRDGSKTIEFNNGQRELHTSQFKRREYPDGTVKTVYMNGQQETKYVSGRVRVKDKDGNIIMDTKESILKMSMNYLRYLQQHQGHVCLVPEYALKLTRSFRCLSHFAWAVRSALDPCVHGSLREENGCQGMCTSTD</sequence>
<dbReference type="Pfam" id="PF25779">
    <property type="entry name" value="Tubulin-bind_CPAP"/>
    <property type="match status" value="1"/>
</dbReference>